<feature type="chain" id="PRO_5021252109" description="Cadherin N-terminal domain-containing protein" evidence="4">
    <location>
        <begin position="29"/>
        <end position="111"/>
    </location>
</feature>
<reference evidence="6" key="3">
    <citation type="submission" date="2025-09" db="UniProtKB">
        <authorList>
            <consortium name="Ensembl"/>
        </authorList>
    </citation>
    <scope>IDENTIFICATION</scope>
</reference>
<keyword evidence="4" id="KW-0732">Signal</keyword>
<dbReference type="Gene3D" id="2.60.40.60">
    <property type="entry name" value="Cadherins"/>
    <property type="match status" value="1"/>
</dbReference>
<reference evidence="7" key="1">
    <citation type="submission" date="2018-06" db="EMBL/GenBank/DDBJ databases">
        <title>Genome assembly of Danube salmon.</title>
        <authorList>
            <person name="Macqueen D.J."/>
            <person name="Gundappa M.K."/>
        </authorList>
    </citation>
    <scope>NUCLEOTIDE SEQUENCE [LARGE SCALE GENOMIC DNA]</scope>
</reference>
<protein>
    <recommendedName>
        <fullName evidence="5">Cadherin N-terminal domain-containing protein</fullName>
    </recommendedName>
</protein>
<dbReference type="Ensembl" id="ENSHHUT00000093617.1">
    <property type="protein sequence ID" value="ENSHHUP00000090811.1"/>
    <property type="gene ID" value="ENSHHUG00000052417.1"/>
</dbReference>
<keyword evidence="3" id="KW-0325">Glycoprotein</keyword>
<evidence type="ECO:0000259" key="5">
    <source>
        <dbReference type="Pfam" id="PF08266"/>
    </source>
</evidence>
<dbReference type="GO" id="GO:0005886">
    <property type="term" value="C:plasma membrane"/>
    <property type="evidence" value="ECO:0007669"/>
    <property type="project" value="TreeGrafter"/>
</dbReference>
<keyword evidence="7" id="KW-1185">Reference proteome</keyword>
<evidence type="ECO:0000313" key="7">
    <source>
        <dbReference type="Proteomes" id="UP000314982"/>
    </source>
</evidence>
<organism evidence="6 7">
    <name type="scientific">Hucho hucho</name>
    <name type="common">huchen</name>
    <dbReference type="NCBI Taxonomy" id="62062"/>
    <lineage>
        <taxon>Eukaryota</taxon>
        <taxon>Metazoa</taxon>
        <taxon>Chordata</taxon>
        <taxon>Craniata</taxon>
        <taxon>Vertebrata</taxon>
        <taxon>Euteleostomi</taxon>
        <taxon>Actinopterygii</taxon>
        <taxon>Neopterygii</taxon>
        <taxon>Teleostei</taxon>
        <taxon>Protacanthopterygii</taxon>
        <taxon>Salmoniformes</taxon>
        <taxon>Salmonidae</taxon>
        <taxon>Salmoninae</taxon>
        <taxon>Hucho</taxon>
    </lineage>
</organism>
<sequence>MAMRRNHRLLEWLLCIFMVCAFSAYTVAGQVRYSIPEEMTVGSFVGNIAKDLGLEPQRLVAGRARVFTAGDSEYLRLDREKGQLLVKERMDREQLCLEISWRTTGSPLDQL</sequence>
<reference evidence="6" key="2">
    <citation type="submission" date="2025-08" db="UniProtKB">
        <authorList>
            <consortium name="Ensembl"/>
        </authorList>
    </citation>
    <scope>IDENTIFICATION</scope>
</reference>
<evidence type="ECO:0000313" key="6">
    <source>
        <dbReference type="Ensembl" id="ENSHHUP00000090811.1"/>
    </source>
</evidence>
<evidence type="ECO:0000256" key="4">
    <source>
        <dbReference type="SAM" id="SignalP"/>
    </source>
</evidence>
<dbReference type="STRING" id="62062.ENSHHUP00000090811"/>
<dbReference type="GO" id="GO:0007155">
    <property type="term" value="P:cell adhesion"/>
    <property type="evidence" value="ECO:0007669"/>
    <property type="project" value="TreeGrafter"/>
</dbReference>
<dbReference type="InterPro" id="IPR015919">
    <property type="entry name" value="Cadherin-like_sf"/>
</dbReference>
<proteinExistence type="predicted"/>
<dbReference type="Pfam" id="PF08266">
    <property type="entry name" value="Cadherin_2"/>
    <property type="match status" value="1"/>
</dbReference>
<feature type="domain" description="Cadherin N-terminal" evidence="5">
    <location>
        <begin position="30"/>
        <end position="98"/>
    </location>
</feature>
<feature type="signal peptide" evidence="4">
    <location>
        <begin position="1"/>
        <end position="28"/>
    </location>
</feature>
<comment type="subcellular location">
    <subcellularLocation>
        <location evidence="1">Membrane</location>
    </subcellularLocation>
</comment>
<dbReference type="SUPFAM" id="SSF49313">
    <property type="entry name" value="Cadherin-like"/>
    <property type="match status" value="1"/>
</dbReference>
<evidence type="ECO:0000256" key="2">
    <source>
        <dbReference type="ARBA" id="ARBA00023136"/>
    </source>
</evidence>
<dbReference type="AlphaFoldDB" id="A0A4W5RLH0"/>
<keyword evidence="2" id="KW-0472">Membrane</keyword>
<dbReference type="PANTHER" id="PTHR24028">
    <property type="entry name" value="CADHERIN-87A"/>
    <property type="match status" value="1"/>
</dbReference>
<evidence type="ECO:0000256" key="3">
    <source>
        <dbReference type="ARBA" id="ARBA00023180"/>
    </source>
</evidence>
<name>A0A4W5RLH0_9TELE</name>
<dbReference type="GO" id="GO:0005509">
    <property type="term" value="F:calcium ion binding"/>
    <property type="evidence" value="ECO:0007669"/>
    <property type="project" value="InterPro"/>
</dbReference>
<dbReference type="InterPro" id="IPR013164">
    <property type="entry name" value="Cadherin_N"/>
</dbReference>
<dbReference type="GeneTree" id="ENSGT00940000164468"/>
<accession>A0A4W5RLH0</accession>
<dbReference type="PANTHER" id="PTHR24028:SF296">
    <property type="entry name" value="PROTOCADHERIN 1 GAMMA 11 PRECURSOR-RELATED"/>
    <property type="match status" value="1"/>
</dbReference>
<dbReference type="Proteomes" id="UP000314982">
    <property type="component" value="Unassembled WGS sequence"/>
</dbReference>
<evidence type="ECO:0000256" key="1">
    <source>
        <dbReference type="ARBA" id="ARBA00004370"/>
    </source>
</evidence>
<dbReference type="InterPro" id="IPR050174">
    <property type="entry name" value="Protocadherin/Cadherin-CA"/>
</dbReference>